<dbReference type="Proteomes" id="UP001140076">
    <property type="component" value="Unassembled WGS sequence"/>
</dbReference>
<feature type="transmembrane region" description="Helical" evidence="1">
    <location>
        <begin position="12"/>
        <end position="36"/>
    </location>
</feature>
<keyword evidence="1" id="KW-0472">Membrane</keyword>
<keyword evidence="3" id="KW-1185">Reference proteome</keyword>
<evidence type="ECO:0000313" key="3">
    <source>
        <dbReference type="Proteomes" id="UP001140076"/>
    </source>
</evidence>
<accession>A0A9X3SGU2</accession>
<evidence type="ECO:0000313" key="2">
    <source>
        <dbReference type="EMBL" id="MDA0564539.1"/>
    </source>
</evidence>
<reference evidence="2" key="1">
    <citation type="submission" date="2021-10" db="EMBL/GenBank/DDBJ databases">
        <title>Streptomonospora sp. nov., isolated from mangrove soil.</title>
        <authorList>
            <person name="Chen X."/>
            <person name="Ge X."/>
            <person name="Liu W."/>
        </authorList>
    </citation>
    <scope>NUCLEOTIDE SEQUENCE</scope>
    <source>
        <strain evidence="2">S1-112</strain>
    </source>
</reference>
<keyword evidence="1" id="KW-0812">Transmembrane</keyword>
<protein>
    <submittedName>
        <fullName evidence="2">Uncharacterized protein</fullName>
    </submittedName>
</protein>
<dbReference type="AlphaFoldDB" id="A0A9X3SGU2"/>
<dbReference type="RefSeq" id="WP_270071820.1">
    <property type="nucleotide sequence ID" value="NZ_JAJAQC010000012.1"/>
</dbReference>
<evidence type="ECO:0000256" key="1">
    <source>
        <dbReference type="SAM" id="Phobius"/>
    </source>
</evidence>
<keyword evidence="1" id="KW-1133">Transmembrane helix</keyword>
<comment type="caution">
    <text evidence="2">The sequence shown here is derived from an EMBL/GenBank/DDBJ whole genome shotgun (WGS) entry which is preliminary data.</text>
</comment>
<sequence length="202" mass="21488">MNKRNEEPGPVGRVVGCAVALLVVVGLPAGCVYGFVQWSNRPLHQTAERMDDYSTLCQGRPIPGAAEYTPGSGPHPIAVFEDVGNADSTTLSQVSLNVDRPGDPFNPESPGDVQLVACTERTDSGEEVATCEFTGESAPMRSATVEVRVYEARTGEEVGEPVEMVGEDTDCPYMVTFEGSPKLFTIPTEEQYTSALGAVVNG</sequence>
<dbReference type="EMBL" id="JAJAQC010000012">
    <property type="protein sequence ID" value="MDA0564539.1"/>
    <property type="molecule type" value="Genomic_DNA"/>
</dbReference>
<gene>
    <name evidence="2" type="ORF">LG943_09390</name>
</gene>
<proteinExistence type="predicted"/>
<organism evidence="2 3">
    <name type="scientific">Streptomonospora mangrovi</name>
    <dbReference type="NCBI Taxonomy" id="2883123"/>
    <lineage>
        <taxon>Bacteria</taxon>
        <taxon>Bacillati</taxon>
        <taxon>Actinomycetota</taxon>
        <taxon>Actinomycetes</taxon>
        <taxon>Streptosporangiales</taxon>
        <taxon>Nocardiopsidaceae</taxon>
        <taxon>Streptomonospora</taxon>
    </lineage>
</organism>
<name>A0A9X3SGU2_9ACTN</name>